<gene>
    <name evidence="1" type="ORF">M5D96_012128</name>
</gene>
<dbReference type="Proteomes" id="UP001059596">
    <property type="component" value="Unassembled WGS sequence"/>
</dbReference>
<proteinExistence type="predicted"/>
<comment type="caution">
    <text evidence="1">The sequence shown here is derived from an EMBL/GenBank/DDBJ whole genome shotgun (WGS) entry which is preliminary data.</text>
</comment>
<keyword evidence="2" id="KW-1185">Reference proteome</keyword>
<sequence length="110" mass="12280">MSQNWTKARLRKDDASVVLPLSFLTKYAAESFTTTFIDLRAVQSTTHHKIADDNGGQEEGNARDIAHVHAVPHGLNPFSAEHPEHDHKAVHKVREVPARQVTIREAVLVI</sequence>
<organism evidence="1 2">
    <name type="scientific">Drosophila gunungcola</name>
    <name type="common">fruit fly</name>
    <dbReference type="NCBI Taxonomy" id="103775"/>
    <lineage>
        <taxon>Eukaryota</taxon>
        <taxon>Metazoa</taxon>
        <taxon>Ecdysozoa</taxon>
        <taxon>Arthropoda</taxon>
        <taxon>Hexapoda</taxon>
        <taxon>Insecta</taxon>
        <taxon>Pterygota</taxon>
        <taxon>Neoptera</taxon>
        <taxon>Endopterygota</taxon>
        <taxon>Diptera</taxon>
        <taxon>Brachycera</taxon>
        <taxon>Muscomorpha</taxon>
        <taxon>Ephydroidea</taxon>
        <taxon>Drosophilidae</taxon>
        <taxon>Drosophila</taxon>
        <taxon>Sophophora</taxon>
    </lineage>
</organism>
<dbReference type="EMBL" id="JAMKOV010000050">
    <property type="protein sequence ID" value="KAI8035035.1"/>
    <property type="molecule type" value="Genomic_DNA"/>
</dbReference>
<evidence type="ECO:0000313" key="1">
    <source>
        <dbReference type="EMBL" id="KAI8035035.1"/>
    </source>
</evidence>
<evidence type="ECO:0000313" key="2">
    <source>
        <dbReference type="Proteomes" id="UP001059596"/>
    </source>
</evidence>
<protein>
    <submittedName>
        <fullName evidence="1">Uncharacterized protein</fullName>
    </submittedName>
</protein>
<name>A0A9P9YDS5_9MUSC</name>
<dbReference type="AlphaFoldDB" id="A0A9P9YDS5"/>
<accession>A0A9P9YDS5</accession>
<reference evidence="1" key="1">
    <citation type="journal article" date="2023" name="Genome Biol. Evol.">
        <title>Long-read-based Genome Assembly of Drosophila gunungcola Reveals Fewer Chemosensory Genes in Flower-breeding Species.</title>
        <authorList>
            <person name="Negi A."/>
            <person name="Liao B.Y."/>
            <person name="Yeh S.D."/>
        </authorList>
    </citation>
    <scope>NUCLEOTIDE SEQUENCE</scope>
    <source>
        <strain evidence="1">Sukarami</strain>
    </source>
</reference>